<protein>
    <submittedName>
        <fullName evidence="1">Uncharacterized protein</fullName>
    </submittedName>
</protein>
<dbReference type="EMBL" id="JAHRIO010091664">
    <property type="protein sequence ID" value="MEQ2188860.1"/>
    <property type="molecule type" value="Genomic_DNA"/>
</dbReference>
<reference evidence="1 2" key="1">
    <citation type="submission" date="2021-06" db="EMBL/GenBank/DDBJ databases">
        <authorList>
            <person name="Palmer J.M."/>
        </authorList>
    </citation>
    <scope>NUCLEOTIDE SEQUENCE [LARGE SCALE GENOMIC DNA]</scope>
    <source>
        <strain evidence="1 2">GA_2019</strain>
        <tissue evidence="1">Muscle</tissue>
    </source>
</reference>
<gene>
    <name evidence="1" type="ORF">GOODEAATRI_019301</name>
</gene>
<name>A0ABV0PZC6_9TELE</name>
<accession>A0ABV0PZC6</accession>
<proteinExistence type="predicted"/>
<organism evidence="1 2">
    <name type="scientific">Goodea atripinnis</name>
    <dbReference type="NCBI Taxonomy" id="208336"/>
    <lineage>
        <taxon>Eukaryota</taxon>
        <taxon>Metazoa</taxon>
        <taxon>Chordata</taxon>
        <taxon>Craniata</taxon>
        <taxon>Vertebrata</taxon>
        <taxon>Euteleostomi</taxon>
        <taxon>Actinopterygii</taxon>
        <taxon>Neopterygii</taxon>
        <taxon>Teleostei</taxon>
        <taxon>Neoteleostei</taxon>
        <taxon>Acanthomorphata</taxon>
        <taxon>Ovalentaria</taxon>
        <taxon>Atherinomorphae</taxon>
        <taxon>Cyprinodontiformes</taxon>
        <taxon>Goodeidae</taxon>
        <taxon>Goodea</taxon>
    </lineage>
</organism>
<evidence type="ECO:0000313" key="1">
    <source>
        <dbReference type="EMBL" id="MEQ2188860.1"/>
    </source>
</evidence>
<keyword evidence="2" id="KW-1185">Reference proteome</keyword>
<sequence>MVLYGVPDTLSFFSNINSRQESMWAGNHCHFPHPGGMRLVWPVLHLITKPPGVPWPSQHIAELRHCEKNNHLLVNKFPMNFDRDSGQCQVRCRFMCCTLIEKKISEE</sequence>
<evidence type="ECO:0000313" key="2">
    <source>
        <dbReference type="Proteomes" id="UP001476798"/>
    </source>
</evidence>
<comment type="caution">
    <text evidence="1">The sequence shown here is derived from an EMBL/GenBank/DDBJ whole genome shotgun (WGS) entry which is preliminary data.</text>
</comment>
<dbReference type="Proteomes" id="UP001476798">
    <property type="component" value="Unassembled WGS sequence"/>
</dbReference>